<evidence type="ECO:0000313" key="9">
    <source>
        <dbReference type="Ensembl" id="ENSCAFP00845015347.1"/>
    </source>
</evidence>
<dbReference type="PANTHER" id="PTHR19353:SF11">
    <property type="entry name" value="FATTY ACID DESATURASE 3"/>
    <property type="match status" value="1"/>
</dbReference>
<protein>
    <submittedName>
        <fullName evidence="9">Fatty acid desaturase 3</fullName>
    </submittedName>
</protein>
<dbReference type="RefSeq" id="XP_038420274.1">
    <property type="nucleotide sequence ID" value="XM_038564346.1"/>
</dbReference>
<dbReference type="GO" id="GO:0006636">
    <property type="term" value="P:unsaturated fatty acid biosynthetic process"/>
    <property type="evidence" value="ECO:0007669"/>
    <property type="project" value="UniProtKB-UniPathway"/>
</dbReference>
<dbReference type="InterPro" id="IPR036400">
    <property type="entry name" value="Cyt_B5-like_heme/steroid_sf"/>
</dbReference>
<feature type="transmembrane region" description="Helical" evidence="7">
    <location>
        <begin position="234"/>
        <end position="259"/>
    </location>
</feature>
<evidence type="ECO:0000256" key="5">
    <source>
        <dbReference type="ARBA" id="ARBA00023098"/>
    </source>
</evidence>
<dbReference type="PIRSF" id="PIRSF015921">
    <property type="entry name" value="FA_sphinglp_des"/>
    <property type="match status" value="1"/>
</dbReference>
<dbReference type="CDD" id="cd03506">
    <property type="entry name" value="Delta6-FADS-like"/>
    <property type="match status" value="1"/>
</dbReference>
<keyword evidence="3" id="KW-0444">Lipid biosynthesis</keyword>
<feature type="transmembrane region" description="Helical" evidence="7">
    <location>
        <begin position="196"/>
        <end position="214"/>
    </location>
</feature>
<dbReference type="Proteomes" id="UP000805418">
    <property type="component" value="Chromosome 18"/>
</dbReference>
<dbReference type="Pfam" id="PF00487">
    <property type="entry name" value="FA_desaturase"/>
    <property type="match status" value="1"/>
</dbReference>
<keyword evidence="7" id="KW-0812">Transmembrane</keyword>
<evidence type="ECO:0000256" key="6">
    <source>
        <dbReference type="ARBA" id="ARBA00023160"/>
    </source>
</evidence>
<dbReference type="OrthoDB" id="260091at2759"/>
<dbReference type="InterPro" id="IPR001199">
    <property type="entry name" value="Cyt_B5-like_heme/steroid-bd"/>
</dbReference>
<dbReference type="PRINTS" id="PR00363">
    <property type="entry name" value="CYTOCHROMEB5"/>
</dbReference>
<evidence type="ECO:0000313" key="10">
    <source>
        <dbReference type="Proteomes" id="UP000805418"/>
    </source>
</evidence>
<dbReference type="Pfam" id="PF00173">
    <property type="entry name" value="Cyt-b5"/>
    <property type="match status" value="1"/>
</dbReference>
<reference evidence="9" key="3">
    <citation type="submission" date="2025-09" db="UniProtKB">
        <authorList>
            <consortium name="Ensembl"/>
        </authorList>
    </citation>
    <scope>IDENTIFICATION</scope>
    <source>
        <strain evidence="9">Boxer</strain>
    </source>
</reference>
<keyword evidence="7" id="KW-1133">Transmembrane helix</keyword>
<dbReference type="GeneTree" id="ENSGT00950000182990"/>
<keyword evidence="7" id="KW-0472">Membrane</keyword>
<dbReference type="InterPro" id="IPR012171">
    <property type="entry name" value="Fatty_acid_desaturase"/>
</dbReference>
<evidence type="ECO:0000256" key="3">
    <source>
        <dbReference type="ARBA" id="ARBA00022516"/>
    </source>
</evidence>
<dbReference type="SMART" id="SM01117">
    <property type="entry name" value="Cyt-b5"/>
    <property type="match status" value="1"/>
</dbReference>
<sequence length="377" mass="43817">MGGVGEPREGPARPGAPLPALRWEQIRRHNLPGDKWLVIERRVYDISRWAQRHPGGSRLIGHHGAEDATDAFRAFHQDLNFVRKFLQPLLIGELAPEEPSQDGPQDAQCWCLQHDLGHTSVFRKSQWNHVAQQFVMGQLKGFSAHWWNFRHFQHHAKPNIFHKDPDVTVAPVFLLGESSVEYGKKKRRYLPYNHQHLYFFLIGPPLLTLVNFEVENLAYMLVCMRWTDLLWATSFYSRFFLCYVPFYGVPGALLLFVAVRVLESHWFVWITQMNHIPKEIGHEKHRDWASSQLAATCNVEPSLFIDWFSGHLNFQIEHHLFPTMPRHNYRRVAPLVKALCAKHGLNYEVKPFLTALVDIIGSLKKSGDVWLEAYLHQ</sequence>
<dbReference type="AlphaFoldDB" id="A0A8I3N6V7"/>
<evidence type="ECO:0000259" key="8">
    <source>
        <dbReference type="PROSITE" id="PS50255"/>
    </source>
</evidence>
<feature type="domain" description="Cytochrome b5 heme-binding" evidence="8">
    <location>
        <begin position="18"/>
        <end position="95"/>
    </location>
</feature>
<keyword evidence="4" id="KW-0276">Fatty acid metabolism</keyword>
<accession>A0A8I3N6V7</accession>
<dbReference type="InterPro" id="IPR005804">
    <property type="entry name" value="FA_desaturase_dom"/>
</dbReference>
<evidence type="ECO:0000256" key="4">
    <source>
        <dbReference type="ARBA" id="ARBA00022832"/>
    </source>
</evidence>
<dbReference type="PROSITE" id="PS50255">
    <property type="entry name" value="CYTOCHROME_B5_2"/>
    <property type="match status" value="1"/>
</dbReference>
<evidence type="ECO:0000256" key="2">
    <source>
        <dbReference type="ARBA" id="ARBA00005105"/>
    </source>
</evidence>
<gene>
    <name evidence="9" type="primary">FADS3</name>
</gene>
<dbReference type="CTD" id="3995"/>
<dbReference type="Gene3D" id="3.10.120.10">
    <property type="entry name" value="Cytochrome b5-like heme/steroid binding domain"/>
    <property type="match status" value="1"/>
</dbReference>
<dbReference type="SUPFAM" id="SSF55856">
    <property type="entry name" value="Cytochrome b5-like heme/steroid binding domain"/>
    <property type="match status" value="1"/>
</dbReference>
<keyword evidence="6" id="KW-0275">Fatty acid biosynthesis</keyword>
<reference evidence="9" key="2">
    <citation type="submission" date="2025-08" db="UniProtKB">
        <authorList>
            <consortium name="Ensembl"/>
        </authorList>
    </citation>
    <scope>IDENTIFICATION</scope>
    <source>
        <strain evidence="9">Boxer</strain>
    </source>
</reference>
<dbReference type="GO" id="GO:0016491">
    <property type="term" value="F:oxidoreductase activity"/>
    <property type="evidence" value="ECO:0007669"/>
    <property type="project" value="InterPro"/>
</dbReference>
<organism evidence="9 10">
    <name type="scientific">Canis lupus familiaris</name>
    <name type="common">Dog</name>
    <name type="synonym">Canis familiaris</name>
    <dbReference type="NCBI Taxonomy" id="9615"/>
    <lineage>
        <taxon>Eukaryota</taxon>
        <taxon>Metazoa</taxon>
        <taxon>Chordata</taxon>
        <taxon>Craniata</taxon>
        <taxon>Vertebrata</taxon>
        <taxon>Euteleostomi</taxon>
        <taxon>Mammalia</taxon>
        <taxon>Eutheria</taxon>
        <taxon>Laurasiatheria</taxon>
        <taxon>Carnivora</taxon>
        <taxon>Caniformia</taxon>
        <taxon>Canidae</taxon>
        <taxon>Canis</taxon>
    </lineage>
</organism>
<comment type="subcellular location">
    <subcellularLocation>
        <location evidence="1">Endoplasmic reticulum membrane</location>
        <topology evidence="1">Multi-pass membrane protein</topology>
    </subcellularLocation>
</comment>
<proteinExistence type="predicted"/>
<name>A0A8I3N6V7_CANLF</name>
<dbReference type="Ensembl" id="ENSCAFT00845019622.1">
    <property type="protein sequence ID" value="ENSCAFP00845015347.1"/>
    <property type="gene ID" value="ENSCAFG00845010971.1"/>
</dbReference>
<evidence type="ECO:0000256" key="7">
    <source>
        <dbReference type="SAM" id="Phobius"/>
    </source>
</evidence>
<keyword evidence="5" id="KW-0443">Lipid metabolism</keyword>
<dbReference type="RefSeq" id="XP_038281320.1">
    <property type="nucleotide sequence ID" value="XM_038425392.1"/>
</dbReference>
<comment type="pathway">
    <text evidence="2">Lipid metabolism; polyunsaturated fatty acid biosynthesis.</text>
</comment>
<keyword evidence="10" id="KW-1185">Reference proteome</keyword>
<evidence type="ECO:0000256" key="1">
    <source>
        <dbReference type="ARBA" id="ARBA00004477"/>
    </source>
</evidence>
<dbReference type="GO" id="GO:0005789">
    <property type="term" value="C:endoplasmic reticulum membrane"/>
    <property type="evidence" value="ECO:0007669"/>
    <property type="project" value="UniProtKB-SubCell"/>
</dbReference>
<dbReference type="RefSeq" id="XP_038310304.1">
    <property type="nucleotide sequence ID" value="XM_038454376.1"/>
</dbReference>
<dbReference type="GeneID" id="476062"/>
<dbReference type="UniPathway" id="UPA00658"/>
<reference evidence="9" key="1">
    <citation type="submission" date="2020-03" db="EMBL/GenBank/DDBJ databases">
        <title>Long-read based genome assembly of a Labrador retriever dog.</title>
        <authorList>
            <person name="Eory L."/>
            <person name="Zhang W."/>
            <person name="Schoenebeck J."/>
        </authorList>
    </citation>
    <scope>NUCLEOTIDE SEQUENCE [LARGE SCALE GENOMIC DNA]</scope>
    <source>
        <strain evidence="9">Labrador retriever</strain>
    </source>
</reference>
<dbReference type="PANTHER" id="PTHR19353">
    <property type="entry name" value="FATTY ACID DESATURASE 2"/>
    <property type="match status" value="1"/>
</dbReference>